<evidence type="ECO:0000256" key="7">
    <source>
        <dbReference type="ARBA" id="ARBA00023027"/>
    </source>
</evidence>
<dbReference type="PANTHER" id="PTHR43725:SF53">
    <property type="entry name" value="UDP-ARABINOSE 4-EPIMERASE 1"/>
    <property type="match status" value="1"/>
</dbReference>
<keyword evidence="9 11" id="KW-0413">Isomerase</keyword>
<sequence>MAILVTGGAGYIGSHTVLYLLDKGEDVIVVDNLTKGHLDALQGATLYEGNLLDGEFLDKVFTEQQIDAVIHFAADSLVGESVAEPLKYYHNNVIGTHSLLTTMVRHNVKNIVFSSTAATYGEPEQVPIVETLPTNPTNPYGETKLAIEKMLKWSDQAYGLKSICLRYFNAAGADPEGRIGEDHDPESHLIPIVLQTALGQREQVQVFGDDYDTEDGSCIRDYIHVMDLADAHFLAVKKLMNDRTSSIYNLGIGQGFSVKQVIDVCREVTQREIPAAVAPRRAGDPAVLIASPEKAKSELSWEPKFTKLHDIVKHAWSWHSAHPNGYDD</sequence>
<dbReference type="CDD" id="cd05247">
    <property type="entry name" value="UDP_G4E_1_SDR_e"/>
    <property type="match status" value="1"/>
</dbReference>
<keyword evidence="10 11" id="KW-0119">Carbohydrate metabolism</keyword>
<evidence type="ECO:0000256" key="5">
    <source>
        <dbReference type="ARBA" id="ARBA00013189"/>
    </source>
</evidence>
<evidence type="ECO:0000259" key="12">
    <source>
        <dbReference type="Pfam" id="PF01370"/>
    </source>
</evidence>
<evidence type="ECO:0000256" key="1">
    <source>
        <dbReference type="ARBA" id="ARBA00000083"/>
    </source>
</evidence>
<comment type="pathway">
    <text evidence="3 11">Carbohydrate metabolism; galactose metabolism.</text>
</comment>
<evidence type="ECO:0000313" key="14">
    <source>
        <dbReference type="Proteomes" id="UP001418796"/>
    </source>
</evidence>
<evidence type="ECO:0000256" key="11">
    <source>
        <dbReference type="RuleBase" id="RU366046"/>
    </source>
</evidence>
<dbReference type="RefSeq" id="WP_343129903.1">
    <property type="nucleotide sequence ID" value="NZ_JBCITK010000001.1"/>
</dbReference>
<dbReference type="PANTHER" id="PTHR43725">
    <property type="entry name" value="UDP-GLUCOSE 4-EPIMERASE"/>
    <property type="match status" value="1"/>
</dbReference>
<keyword evidence="14" id="KW-1185">Reference proteome</keyword>
<keyword evidence="7 11" id="KW-0520">NAD</keyword>
<dbReference type="GO" id="GO:0003978">
    <property type="term" value="F:UDP-glucose 4-epimerase activity"/>
    <property type="evidence" value="ECO:0007669"/>
    <property type="project" value="UniProtKB-EC"/>
</dbReference>
<evidence type="ECO:0000313" key="13">
    <source>
        <dbReference type="EMBL" id="MEN0642876.1"/>
    </source>
</evidence>
<proteinExistence type="inferred from homology"/>
<evidence type="ECO:0000256" key="9">
    <source>
        <dbReference type="ARBA" id="ARBA00023235"/>
    </source>
</evidence>
<comment type="cofactor">
    <cofactor evidence="2 11">
        <name>NAD(+)</name>
        <dbReference type="ChEBI" id="CHEBI:57540"/>
    </cofactor>
</comment>
<dbReference type="Gene3D" id="3.90.25.10">
    <property type="entry name" value="UDP-galactose 4-epimerase, domain 1"/>
    <property type="match status" value="1"/>
</dbReference>
<evidence type="ECO:0000256" key="6">
    <source>
        <dbReference type="ARBA" id="ARBA00018569"/>
    </source>
</evidence>
<dbReference type="EMBL" id="JBCITK010000001">
    <property type="protein sequence ID" value="MEN0642876.1"/>
    <property type="molecule type" value="Genomic_DNA"/>
</dbReference>
<keyword evidence="8" id="KW-0299">Galactose metabolism</keyword>
<accession>A0ABU9VG38</accession>
<feature type="domain" description="NAD-dependent epimerase/dehydratase" evidence="12">
    <location>
        <begin position="3"/>
        <end position="251"/>
    </location>
</feature>
<dbReference type="SUPFAM" id="SSF51735">
    <property type="entry name" value="NAD(P)-binding Rossmann-fold domains"/>
    <property type="match status" value="1"/>
</dbReference>
<evidence type="ECO:0000256" key="4">
    <source>
        <dbReference type="ARBA" id="ARBA00007637"/>
    </source>
</evidence>
<dbReference type="EC" id="5.1.3.2" evidence="5 11"/>
<dbReference type="InterPro" id="IPR001509">
    <property type="entry name" value="Epimerase_deHydtase"/>
</dbReference>
<reference evidence="13 14" key="1">
    <citation type="submission" date="2024-03" db="EMBL/GenBank/DDBJ databases">
        <title>Bacilli Hybrid Assemblies.</title>
        <authorList>
            <person name="Kovac J."/>
        </authorList>
    </citation>
    <scope>NUCLEOTIDE SEQUENCE [LARGE SCALE GENOMIC DNA]</scope>
    <source>
        <strain evidence="13 14">FSL R7-0666</strain>
    </source>
</reference>
<evidence type="ECO:0000256" key="2">
    <source>
        <dbReference type="ARBA" id="ARBA00001911"/>
    </source>
</evidence>
<comment type="catalytic activity">
    <reaction evidence="1 11">
        <text>UDP-alpha-D-glucose = UDP-alpha-D-galactose</text>
        <dbReference type="Rhea" id="RHEA:22168"/>
        <dbReference type="ChEBI" id="CHEBI:58885"/>
        <dbReference type="ChEBI" id="CHEBI:66914"/>
        <dbReference type="EC" id="5.1.3.2"/>
    </reaction>
</comment>
<evidence type="ECO:0000256" key="3">
    <source>
        <dbReference type="ARBA" id="ARBA00004947"/>
    </source>
</evidence>
<gene>
    <name evidence="13" type="primary">galE</name>
    <name evidence="13" type="ORF">MKY91_06930</name>
</gene>
<evidence type="ECO:0000256" key="10">
    <source>
        <dbReference type="ARBA" id="ARBA00023277"/>
    </source>
</evidence>
<name>A0ABU9VG38_9BACI</name>
<comment type="subunit">
    <text evidence="11">Homodimer.</text>
</comment>
<dbReference type="Pfam" id="PF01370">
    <property type="entry name" value="Epimerase"/>
    <property type="match status" value="1"/>
</dbReference>
<dbReference type="Gene3D" id="3.40.50.720">
    <property type="entry name" value="NAD(P)-binding Rossmann-like Domain"/>
    <property type="match status" value="1"/>
</dbReference>
<dbReference type="Proteomes" id="UP001418796">
    <property type="component" value="Unassembled WGS sequence"/>
</dbReference>
<comment type="similarity">
    <text evidence="4 11">Belongs to the NAD(P)-dependent epimerase/dehydratase family.</text>
</comment>
<protein>
    <recommendedName>
        <fullName evidence="6 11">UDP-glucose 4-epimerase</fullName>
        <ecNumber evidence="5 11">5.1.3.2</ecNumber>
    </recommendedName>
</protein>
<comment type="caution">
    <text evidence="13">The sequence shown here is derived from an EMBL/GenBank/DDBJ whole genome shotgun (WGS) entry which is preliminary data.</text>
</comment>
<organism evidence="13 14">
    <name type="scientific">Alkalicoccobacillus gibsonii</name>
    <dbReference type="NCBI Taxonomy" id="79881"/>
    <lineage>
        <taxon>Bacteria</taxon>
        <taxon>Bacillati</taxon>
        <taxon>Bacillota</taxon>
        <taxon>Bacilli</taxon>
        <taxon>Bacillales</taxon>
        <taxon>Bacillaceae</taxon>
        <taxon>Alkalicoccobacillus</taxon>
    </lineage>
</organism>
<dbReference type="NCBIfam" id="TIGR01179">
    <property type="entry name" value="galE"/>
    <property type="match status" value="1"/>
</dbReference>
<dbReference type="InterPro" id="IPR036291">
    <property type="entry name" value="NAD(P)-bd_dom_sf"/>
</dbReference>
<dbReference type="InterPro" id="IPR005886">
    <property type="entry name" value="UDP_G4E"/>
</dbReference>
<evidence type="ECO:0000256" key="8">
    <source>
        <dbReference type="ARBA" id="ARBA00023144"/>
    </source>
</evidence>